<dbReference type="RefSeq" id="WP_047213084.1">
    <property type="nucleotide sequence ID" value="NZ_CP011568.3"/>
</dbReference>
<protein>
    <recommendedName>
        <fullName evidence="2">carbonic anhydrase</fullName>
        <ecNumber evidence="2">4.2.1.1</ecNumber>
    </recommendedName>
</protein>
<evidence type="ECO:0000256" key="3">
    <source>
        <dbReference type="ARBA" id="ARBA00022833"/>
    </source>
</evidence>
<evidence type="ECO:0000256" key="1">
    <source>
        <dbReference type="ARBA" id="ARBA00006217"/>
    </source>
</evidence>
<dbReference type="GO" id="GO:0008270">
    <property type="term" value="F:zinc ion binding"/>
    <property type="evidence" value="ECO:0007669"/>
    <property type="project" value="InterPro"/>
</dbReference>
<dbReference type="EMBL" id="CP011568">
    <property type="protein sequence ID" value="AKJ67487.1"/>
    <property type="molecule type" value="Genomic_DNA"/>
</dbReference>
<comment type="similarity">
    <text evidence="1">Belongs to the beta-class carbonic anhydrase family.</text>
</comment>
<dbReference type="STRING" id="445709.ABW99_03825"/>
<dbReference type="InterPro" id="IPR015892">
    <property type="entry name" value="Carbonic_anhydrase_CS"/>
</dbReference>
<dbReference type="PANTHER" id="PTHR11002">
    <property type="entry name" value="CARBONIC ANHYDRASE"/>
    <property type="match status" value="1"/>
</dbReference>
<feature type="binding site" evidence="6">
    <location>
        <position position="102"/>
    </location>
    <ligand>
        <name>Zn(2+)</name>
        <dbReference type="ChEBI" id="CHEBI:29105"/>
    </ligand>
</feature>
<dbReference type="GO" id="GO:0015976">
    <property type="term" value="P:carbon utilization"/>
    <property type="evidence" value="ECO:0007669"/>
    <property type="project" value="InterPro"/>
</dbReference>
<feature type="binding site" evidence="6">
    <location>
        <position position="156"/>
    </location>
    <ligand>
        <name>Zn(2+)</name>
        <dbReference type="ChEBI" id="CHEBI:29105"/>
    </ligand>
</feature>
<proteinExistence type="inferred from homology"/>
<gene>
    <name evidence="7" type="ORF">ABW99_03825</name>
</gene>
<evidence type="ECO:0000256" key="2">
    <source>
        <dbReference type="ARBA" id="ARBA00012925"/>
    </source>
</evidence>
<accession>A0A0G3EQB2</accession>
<dbReference type="Proteomes" id="UP000036700">
    <property type="component" value="Chromosome"/>
</dbReference>
<keyword evidence="4" id="KW-0456">Lyase</keyword>
<organism evidence="7 8">
    <name type="scientific">Pandoraea thiooxydans</name>
    <dbReference type="NCBI Taxonomy" id="445709"/>
    <lineage>
        <taxon>Bacteria</taxon>
        <taxon>Pseudomonadati</taxon>
        <taxon>Pseudomonadota</taxon>
        <taxon>Betaproteobacteria</taxon>
        <taxon>Burkholderiales</taxon>
        <taxon>Burkholderiaceae</taxon>
        <taxon>Pandoraea</taxon>
    </lineage>
</organism>
<comment type="catalytic activity">
    <reaction evidence="5">
        <text>hydrogencarbonate + H(+) = CO2 + H2O</text>
        <dbReference type="Rhea" id="RHEA:10748"/>
        <dbReference type="ChEBI" id="CHEBI:15377"/>
        <dbReference type="ChEBI" id="CHEBI:15378"/>
        <dbReference type="ChEBI" id="CHEBI:16526"/>
        <dbReference type="ChEBI" id="CHEBI:17544"/>
        <dbReference type="EC" id="4.2.1.1"/>
    </reaction>
</comment>
<feature type="binding site" evidence="6">
    <location>
        <position position="100"/>
    </location>
    <ligand>
        <name>Zn(2+)</name>
        <dbReference type="ChEBI" id="CHEBI:29105"/>
    </ligand>
</feature>
<evidence type="ECO:0000313" key="8">
    <source>
        <dbReference type="Proteomes" id="UP000036700"/>
    </source>
</evidence>
<evidence type="ECO:0000256" key="5">
    <source>
        <dbReference type="ARBA" id="ARBA00048348"/>
    </source>
</evidence>
<comment type="cofactor">
    <cofactor evidence="6">
        <name>Zn(2+)</name>
        <dbReference type="ChEBI" id="CHEBI:29105"/>
    </cofactor>
    <text evidence="6">Binds 1 zinc ion per subunit.</text>
</comment>
<dbReference type="KEGG" id="ptx:ABW99_03825"/>
<dbReference type="PROSITE" id="PS51318">
    <property type="entry name" value="TAT"/>
    <property type="match status" value="1"/>
</dbReference>
<dbReference type="InterPro" id="IPR001765">
    <property type="entry name" value="Carbonic_anhydrase"/>
</dbReference>
<dbReference type="Pfam" id="PF00484">
    <property type="entry name" value="Pro_CA"/>
    <property type="match status" value="1"/>
</dbReference>
<dbReference type="SMART" id="SM00947">
    <property type="entry name" value="Pro_CA"/>
    <property type="match status" value="1"/>
</dbReference>
<dbReference type="PROSITE" id="PS00704">
    <property type="entry name" value="PROK_CO2_ANHYDRASE_1"/>
    <property type="match status" value="1"/>
</dbReference>
<keyword evidence="3 6" id="KW-0862">Zinc</keyword>
<evidence type="ECO:0000256" key="4">
    <source>
        <dbReference type="ARBA" id="ARBA00023239"/>
    </source>
</evidence>
<evidence type="ECO:0000256" key="6">
    <source>
        <dbReference type="PIRSR" id="PIRSR601765-1"/>
    </source>
</evidence>
<evidence type="ECO:0000313" key="7">
    <source>
        <dbReference type="EMBL" id="AKJ67487.1"/>
    </source>
</evidence>
<dbReference type="InterPro" id="IPR036874">
    <property type="entry name" value="Carbonic_anhydrase_sf"/>
</dbReference>
<keyword evidence="6" id="KW-0479">Metal-binding</keyword>
<dbReference type="Gene3D" id="3.40.1050.10">
    <property type="entry name" value="Carbonic anhydrase"/>
    <property type="match status" value="1"/>
</dbReference>
<dbReference type="CDD" id="cd03378">
    <property type="entry name" value="beta_CA_cladeC"/>
    <property type="match status" value="1"/>
</dbReference>
<reference evidence="8" key="1">
    <citation type="submission" date="2015-06" db="EMBL/GenBank/DDBJ databases">
        <authorList>
            <person name="Lim Y.L."/>
            <person name="Ee R."/>
            <person name="Yong D."/>
            <person name="How K.Y."/>
            <person name="Yin W.F."/>
            <person name="Chan K.G."/>
        </authorList>
    </citation>
    <scope>NUCLEOTIDE SEQUENCE [LARGE SCALE GENOMIC DNA]</scope>
    <source>
        <strain evidence="8">DSM 25325</strain>
    </source>
</reference>
<sequence>MCNQHNLGRSESPASPSRRQVLLGGAATATLMGWSASDALAKGETAIDTPPNAISPDQALKRLLAGNARYVANTPARKDFSAGRAARTRAQYPFASIVSCADSRVAPELAFDQGPGDLFVVRVAGNFVNDDGLASLEYGAKFLGIPFILILGHTNCGAVGAAVKVVKENARLPGHLPELVNAIKPAVRIAQGKKGGDLVADATVENVRLNVHRLMVSRPIIGELVKTGKVRVAGGVYDLATGKIDLV</sequence>
<dbReference type="AlphaFoldDB" id="A0A0G3EQB2"/>
<name>A0A0G3EQB2_9BURK</name>
<dbReference type="SUPFAM" id="SSF53056">
    <property type="entry name" value="beta-carbonic anhydrase, cab"/>
    <property type="match status" value="1"/>
</dbReference>
<feature type="binding site" evidence="6">
    <location>
        <position position="153"/>
    </location>
    <ligand>
        <name>Zn(2+)</name>
        <dbReference type="ChEBI" id="CHEBI:29105"/>
    </ligand>
</feature>
<dbReference type="EC" id="4.2.1.1" evidence="2"/>
<dbReference type="PATRIC" id="fig|445709.3.peg.817"/>
<dbReference type="InterPro" id="IPR006311">
    <property type="entry name" value="TAT_signal"/>
</dbReference>
<keyword evidence="8" id="KW-1185">Reference proteome</keyword>
<dbReference type="GO" id="GO:0004089">
    <property type="term" value="F:carbonate dehydratase activity"/>
    <property type="evidence" value="ECO:0007669"/>
    <property type="project" value="UniProtKB-EC"/>
</dbReference>
<dbReference type="PANTHER" id="PTHR11002:SF79">
    <property type="entry name" value="CARBONIC ANHYDRASE 2"/>
    <property type="match status" value="1"/>
</dbReference>